<dbReference type="AlphaFoldDB" id="A0ABD2G5S0"/>
<reference evidence="2 3" key="1">
    <citation type="journal article" date="2022" name="G3 (Bethesda)">
        <title>Evaluating Illumina-, Nanopore-, and PacBio-based genome assembly strategies with the bald notothen, Trematomus borchgrevinki.</title>
        <authorList>
            <person name="Rayamajhi N."/>
            <person name="Cheng C.C."/>
            <person name="Catchen J.M."/>
        </authorList>
    </citation>
    <scope>NUCLEOTIDE SEQUENCE [LARGE SCALE GENOMIC DNA]</scope>
    <source>
        <strain evidence="2">AGRC-2024</strain>
    </source>
</reference>
<evidence type="ECO:0000256" key="1">
    <source>
        <dbReference type="SAM" id="MobiDB-lite"/>
    </source>
</evidence>
<dbReference type="Proteomes" id="UP001619887">
    <property type="component" value="Unassembled WGS sequence"/>
</dbReference>
<organism evidence="2 3">
    <name type="scientific">Pagothenia borchgrevinki</name>
    <name type="common">Bald rockcod</name>
    <name type="synonym">Trematomus borchgrevinki</name>
    <dbReference type="NCBI Taxonomy" id="8213"/>
    <lineage>
        <taxon>Eukaryota</taxon>
        <taxon>Metazoa</taxon>
        <taxon>Chordata</taxon>
        <taxon>Craniata</taxon>
        <taxon>Vertebrata</taxon>
        <taxon>Euteleostomi</taxon>
        <taxon>Actinopterygii</taxon>
        <taxon>Neopterygii</taxon>
        <taxon>Teleostei</taxon>
        <taxon>Neoteleostei</taxon>
        <taxon>Acanthomorphata</taxon>
        <taxon>Eupercaria</taxon>
        <taxon>Perciformes</taxon>
        <taxon>Notothenioidei</taxon>
        <taxon>Nototheniidae</taxon>
        <taxon>Pagothenia</taxon>
    </lineage>
</organism>
<evidence type="ECO:0000313" key="2">
    <source>
        <dbReference type="EMBL" id="KAL3049063.1"/>
    </source>
</evidence>
<reference evidence="2 3" key="2">
    <citation type="journal article" date="2024" name="G3 (Bethesda)">
        <title>The genome of the cryopelagic Antarctic bald notothen, Trematomus borchgrevinki.</title>
        <authorList>
            <person name="Rayamajhi N."/>
            <person name="Rivera-Colon A.G."/>
            <person name="Minhas B.F."/>
            <person name="Cheng C.C."/>
            <person name="Catchen J.M."/>
        </authorList>
    </citation>
    <scope>NUCLEOTIDE SEQUENCE [LARGE SCALE GENOMIC DNA]</scope>
    <source>
        <strain evidence="2">AGRC-2024</strain>
    </source>
</reference>
<dbReference type="EMBL" id="JBIYXZ010002082">
    <property type="protein sequence ID" value="KAL3049063.1"/>
    <property type="molecule type" value="Genomic_DNA"/>
</dbReference>
<proteinExistence type="predicted"/>
<accession>A0ABD2G5S0</accession>
<sequence length="107" mass="11605">MAPIMEGTHTVLLLYAPICELSNISLYFPKRLAPNFKYKSRASHSGRACNDHDRAKEDLAVSEQRGQSFQLLRRTPHLPAGYKGGGCRALLAGGRAPSVAGRSLIAV</sequence>
<keyword evidence="3" id="KW-1185">Reference proteome</keyword>
<protein>
    <submittedName>
        <fullName evidence="2">Uncharacterized protein</fullName>
    </submittedName>
</protein>
<gene>
    <name evidence="2" type="ORF">OYC64_008526</name>
</gene>
<feature type="region of interest" description="Disordered" evidence="1">
    <location>
        <begin position="41"/>
        <end position="60"/>
    </location>
</feature>
<evidence type="ECO:0000313" key="3">
    <source>
        <dbReference type="Proteomes" id="UP001619887"/>
    </source>
</evidence>
<comment type="caution">
    <text evidence="2">The sequence shown here is derived from an EMBL/GenBank/DDBJ whole genome shotgun (WGS) entry which is preliminary data.</text>
</comment>
<feature type="compositionally biased region" description="Basic and acidic residues" evidence="1">
    <location>
        <begin position="49"/>
        <end position="59"/>
    </location>
</feature>
<name>A0ABD2G5S0_PAGBO</name>